<dbReference type="VEuPathDB" id="FungiDB:FUN_009685"/>
<name>A0A2N0QJT6_9GLOM</name>
<feature type="compositionally biased region" description="Low complexity" evidence="1">
    <location>
        <begin position="13"/>
        <end position="40"/>
    </location>
</feature>
<accession>A0A2N0QJT6</accession>
<reference evidence="2 3" key="2">
    <citation type="submission" date="2017-10" db="EMBL/GenBank/DDBJ databases">
        <title>Genome analyses suggest a sexual origin of heterokaryosis in a supposedly ancient asexual fungus.</title>
        <authorList>
            <person name="Corradi N."/>
            <person name="Sedzielewska K."/>
            <person name="Noel J."/>
            <person name="Charron P."/>
            <person name="Farinelli L."/>
            <person name="Marton T."/>
            <person name="Kruger M."/>
            <person name="Pelin A."/>
            <person name="Brachmann A."/>
            <person name="Corradi N."/>
        </authorList>
    </citation>
    <scope>NUCLEOTIDE SEQUENCE [LARGE SCALE GENOMIC DNA]</scope>
    <source>
        <strain evidence="2 3">A1</strain>
    </source>
</reference>
<sequence length="148" mass="15907">MNKPGHVSRRCPTNSTNVNNTNATIAPVVTAPPTSTSTTNDTQSLVQEFGASTGGVDAKPDKSSISLNTLFEAYPAQRRSQTRRAEPYPRPVVSEEEEPLQPIDIPTAPHEIPKTVEPMIATETAETSSKAIERTTVNIAAKKKKAPV</sequence>
<feature type="region of interest" description="Disordered" evidence="1">
    <location>
        <begin position="76"/>
        <end position="114"/>
    </location>
</feature>
<evidence type="ECO:0000256" key="1">
    <source>
        <dbReference type="SAM" id="MobiDB-lite"/>
    </source>
</evidence>
<comment type="caution">
    <text evidence="2">The sequence shown here is derived from an EMBL/GenBank/DDBJ whole genome shotgun (WGS) entry which is preliminary data.</text>
</comment>
<reference evidence="2 3" key="1">
    <citation type="submission" date="2017-10" db="EMBL/GenBank/DDBJ databases">
        <title>Extensive intraspecific genome diversity in a model arbuscular mycorrhizal fungus.</title>
        <authorList>
            <person name="Chen E.C.H."/>
            <person name="Morin E."/>
            <person name="Baudet D."/>
            <person name="Noel J."/>
            <person name="Ndikumana S."/>
            <person name="Charron P."/>
            <person name="St-Onge C."/>
            <person name="Giorgi J."/>
            <person name="Grigoriev I.V."/>
            <person name="Roux C."/>
            <person name="Martin F.M."/>
            <person name="Corradi N."/>
        </authorList>
    </citation>
    <scope>NUCLEOTIDE SEQUENCE [LARGE SCALE GENOMIC DNA]</scope>
    <source>
        <strain evidence="2 3">A1</strain>
    </source>
</reference>
<protein>
    <submittedName>
        <fullName evidence="2">Uncharacterized protein</fullName>
    </submittedName>
</protein>
<feature type="region of interest" description="Disordered" evidence="1">
    <location>
        <begin position="1"/>
        <end position="42"/>
    </location>
</feature>
<organism evidence="2 3">
    <name type="scientific">Rhizophagus irregularis</name>
    <dbReference type="NCBI Taxonomy" id="588596"/>
    <lineage>
        <taxon>Eukaryota</taxon>
        <taxon>Fungi</taxon>
        <taxon>Fungi incertae sedis</taxon>
        <taxon>Mucoromycota</taxon>
        <taxon>Glomeromycotina</taxon>
        <taxon>Glomeromycetes</taxon>
        <taxon>Glomerales</taxon>
        <taxon>Glomeraceae</taxon>
        <taxon>Rhizophagus</taxon>
    </lineage>
</organism>
<dbReference type="VEuPathDB" id="FungiDB:RhiirA1_484016"/>
<gene>
    <name evidence="2" type="ORF">RhiirA1_484016</name>
</gene>
<proteinExistence type="predicted"/>
<evidence type="ECO:0000313" key="3">
    <source>
        <dbReference type="Proteomes" id="UP000232688"/>
    </source>
</evidence>
<dbReference type="Proteomes" id="UP000232688">
    <property type="component" value="Unassembled WGS sequence"/>
</dbReference>
<dbReference type="AlphaFoldDB" id="A0A2N0QJT6"/>
<dbReference type="EMBL" id="LLXH01007871">
    <property type="protein sequence ID" value="PKC51319.1"/>
    <property type="molecule type" value="Genomic_DNA"/>
</dbReference>
<evidence type="ECO:0000313" key="2">
    <source>
        <dbReference type="EMBL" id="PKC51319.1"/>
    </source>
</evidence>
<feature type="non-terminal residue" evidence="2">
    <location>
        <position position="148"/>
    </location>
</feature>